<dbReference type="EMBL" id="CM037618">
    <property type="protein sequence ID" value="KAH7999813.1"/>
    <property type="molecule type" value="Genomic_DNA"/>
</dbReference>
<keyword evidence="2" id="KW-1185">Reference proteome</keyword>
<evidence type="ECO:0000313" key="2">
    <source>
        <dbReference type="Proteomes" id="UP000827872"/>
    </source>
</evidence>
<dbReference type="Proteomes" id="UP000827872">
    <property type="component" value="Linkage Group LG05"/>
</dbReference>
<accession>A0ACB8F3H6</accession>
<name>A0ACB8F3H6_9SAUR</name>
<evidence type="ECO:0000313" key="1">
    <source>
        <dbReference type="EMBL" id="KAH7999813.1"/>
    </source>
</evidence>
<comment type="caution">
    <text evidence="1">The sequence shown here is derived from an EMBL/GenBank/DDBJ whole genome shotgun (WGS) entry which is preliminary data.</text>
</comment>
<reference evidence="1" key="1">
    <citation type="submission" date="2021-08" db="EMBL/GenBank/DDBJ databases">
        <title>The first chromosome-level gecko genome reveals the dynamic sex chromosomes of Neotropical dwarf geckos (Sphaerodactylidae: Sphaerodactylus).</title>
        <authorList>
            <person name="Pinto B.J."/>
            <person name="Keating S.E."/>
            <person name="Gamble T."/>
        </authorList>
    </citation>
    <scope>NUCLEOTIDE SEQUENCE</scope>
    <source>
        <strain evidence="1">TG3544</strain>
    </source>
</reference>
<gene>
    <name evidence="1" type="ORF">K3G42_019257</name>
</gene>
<organism evidence="1 2">
    <name type="scientific">Sphaerodactylus townsendi</name>
    <dbReference type="NCBI Taxonomy" id="933632"/>
    <lineage>
        <taxon>Eukaryota</taxon>
        <taxon>Metazoa</taxon>
        <taxon>Chordata</taxon>
        <taxon>Craniata</taxon>
        <taxon>Vertebrata</taxon>
        <taxon>Euteleostomi</taxon>
        <taxon>Lepidosauria</taxon>
        <taxon>Squamata</taxon>
        <taxon>Bifurcata</taxon>
        <taxon>Gekkota</taxon>
        <taxon>Sphaerodactylidae</taxon>
        <taxon>Sphaerodactylus</taxon>
    </lineage>
</organism>
<protein>
    <submittedName>
        <fullName evidence="1">Uncharacterized protein</fullName>
    </submittedName>
</protein>
<proteinExistence type="predicted"/>
<sequence>MAGRPTQLDEAARLARPSSVGLTLPWRRGSPSQRPLWVVYMALFWRLSAADSEFSILDEAQVLATQMRKLATEELGVVTMQKYVVLVLVNVVIRLTI</sequence>